<dbReference type="Proteomes" id="UP000008068">
    <property type="component" value="Unassembled WGS sequence"/>
</dbReference>
<evidence type="ECO:0000313" key="2">
    <source>
        <dbReference type="EMBL" id="EGT54370.1"/>
    </source>
</evidence>
<organism evidence="3">
    <name type="scientific">Caenorhabditis brenneri</name>
    <name type="common">Nematode worm</name>
    <dbReference type="NCBI Taxonomy" id="135651"/>
    <lineage>
        <taxon>Eukaryota</taxon>
        <taxon>Metazoa</taxon>
        <taxon>Ecdysozoa</taxon>
        <taxon>Nematoda</taxon>
        <taxon>Chromadorea</taxon>
        <taxon>Rhabditida</taxon>
        <taxon>Rhabditina</taxon>
        <taxon>Rhabditomorpha</taxon>
        <taxon>Rhabditoidea</taxon>
        <taxon>Rhabditidae</taxon>
        <taxon>Peloderinae</taxon>
        <taxon>Caenorhabditis</taxon>
    </lineage>
</organism>
<gene>
    <name evidence="2" type="ORF">CAEBREN_01900</name>
</gene>
<feature type="compositionally biased region" description="Low complexity" evidence="1">
    <location>
        <begin position="84"/>
        <end position="97"/>
    </location>
</feature>
<dbReference type="InParanoid" id="G0MFW3"/>
<evidence type="ECO:0000313" key="3">
    <source>
        <dbReference type="Proteomes" id="UP000008068"/>
    </source>
</evidence>
<feature type="compositionally biased region" description="Basic and acidic residues" evidence="1">
    <location>
        <begin position="53"/>
        <end position="83"/>
    </location>
</feature>
<evidence type="ECO:0008006" key="4">
    <source>
        <dbReference type="Google" id="ProtNLM"/>
    </source>
</evidence>
<evidence type="ECO:0000256" key="1">
    <source>
        <dbReference type="SAM" id="MobiDB-lite"/>
    </source>
</evidence>
<reference evidence="3" key="1">
    <citation type="submission" date="2011-07" db="EMBL/GenBank/DDBJ databases">
        <authorList>
            <consortium name="Caenorhabditis brenneri Sequencing and Analysis Consortium"/>
            <person name="Wilson R.K."/>
        </authorList>
    </citation>
    <scope>NUCLEOTIDE SEQUENCE [LARGE SCALE GENOMIC DNA]</scope>
    <source>
        <strain evidence="3">PB2801</strain>
    </source>
</reference>
<dbReference type="PANTHER" id="PTHR23362">
    <property type="entry name" value="L-PLASTIN-RELATED"/>
    <property type="match status" value="1"/>
</dbReference>
<dbReference type="AlphaFoldDB" id="G0MFW3"/>
<feature type="compositionally biased region" description="Polar residues" evidence="1">
    <location>
        <begin position="37"/>
        <end position="47"/>
    </location>
</feature>
<dbReference type="InterPro" id="IPR053315">
    <property type="entry name" value="Peptidase_C14A"/>
</dbReference>
<proteinExistence type="predicted"/>
<dbReference type="EMBL" id="GL379792">
    <property type="protein sequence ID" value="EGT54370.1"/>
    <property type="molecule type" value="Genomic_DNA"/>
</dbReference>
<feature type="compositionally biased region" description="Basic and acidic residues" evidence="1">
    <location>
        <begin position="13"/>
        <end position="31"/>
    </location>
</feature>
<dbReference type="HOGENOM" id="CLU_1103605_0_0_1"/>
<keyword evidence="3" id="KW-1185">Reference proteome</keyword>
<sequence length="241" mass="27653">MEDQDAPDADGNPSDHRGPRIQETDDHEYNSRADNLPESSPIDNQIQEPKPQATEEHSKNNEVQNTDKRSDTVAPETKPEKKCLTLQNNQNSTTQTNGNEFISVESHIRFLESLIPMMHTLETPTLEEDQLRIEKTIEKFKSIGNEEEKIRLNEVRTSLMTCLLMIERSAKKEIVKGEDTTSLKEFLLLFHNFLIALKMKELDSFVARVKYMLKELKVNDKNIPTRNIQLALQSIIVIIAP</sequence>
<accession>G0MFW3</accession>
<dbReference type="STRING" id="135651.G0MFW3"/>
<protein>
    <recommendedName>
        <fullName evidence="4">SPK domain-containing protein</fullName>
    </recommendedName>
</protein>
<feature type="region of interest" description="Disordered" evidence="1">
    <location>
        <begin position="1"/>
        <end position="97"/>
    </location>
</feature>
<name>G0MFW3_CAEBE</name>